<dbReference type="EMBL" id="JAEAOA010002053">
    <property type="protein sequence ID" value="KAK3589925.1"/>
    <property type="molecule type" value="Genomic_DNA"/>
</dbReference>
<comment type="caution">
    <text evidence="2">The sequence shown here is derived from an EMBL/GenBank/DDBJ whole genome shotgun (WGS) entry which is preliminary data.</text>
</comment>
<proteinExistence type="predicted"/>
<feature type="transmembrane region" description="Helical" evidence="1">
    <location>
        <begin position="171"/>
        <end position="196"/>
    </location>
</feature>
<reference evidence="2" key="2">
    <citation type="journal article" date="2021" name="Genome Biol. Evol.">
        <title>Developing a high-quality reference genome for a parasitic bivalve with doubly uniparental inheritance (Bivalvia: Unionida).</title>
        <authorList>
            <person name="Smith C.H."/>
        </authorList>
    </citation>
    <scope>NUCLEOTIDE SEQUENCE</scope>
    <source>
        <strain evidence="2">CHS0354</strain>
        <tissue evidence="2">Mantle</tissue>
    </source>
</reference>
<evidence type="ECO:0000313" key="3">
    <source>
        <dbReference type="Proteomes" id="UP001195483"/>
    </source>
</evidence>
<reference evidence="2" key="1">
    <citation type="journal article" date="2021" name="Genome Biol. Evol.">
        <title>A High-Quality Reference Genome for a Parasitic Bivalve with Doubly Uniparental Inheritance (Bivalvia: Unionida).</title>
        <authorList>
            <person name="Smith C.H."/>
        </authorList>
    </citation>
    <scope>NUCLEOTIDE SEQUENCE</scope>
    <source>
        <strain evidence="2">CHS0354</strain>
    </source>
</reference>
<keyword evidence="3" id="KW-1185">Reference proteome</keyword>
<organism evidence="2 3">
    <name type="scientific">Potamilus streckersoni</name>
    <dbReference type="NCBI Taxonomy" id="2493646"/>
    <lineage>
        <taxon>Eukaryota</taxon>
        <taxon>Metazoa</taxon>
        <taxon>Spiralia</taxon>
        <taxon>Lophotrochozoa</taxon>
        <taxon>Mollusca</taxon>
        <taxon>Bivalvia</taxon>
        <taxon>Autobranchia</taxon>
        <taxon>Heteroconchia</taxon>
        <taxon>Palaeoheterodonta</taxon>
        <taxon>Unionida</taxon>
        <taxon>Unionoidea</taxon>
        <taxon>Unionidae</taxon>
        <taxon>Ambleminae</taxon>
        <taxon>Lampsilini</taxon>
        <taxon>Potamilus</taxon>
    </lineage>
</organism>
<sequence length="229" mass="26036">MMEYSVSCWWKEWLFASLLVITNIIIKFEHIECSEDVDFMKVFAANPKWNGWYVYEENQYFCIMYIHSEHYTKDNAILATFRDMKGTTMDLDGISPGSDKSEVIFNMSSIFDGGDKFSEKSGFELHGFLSKKNGGWVYSGKITRPANVGAFNLESGQTVFSPVSVSENSGWRLAVIIGVPITLAILGVMGTVYLTYWGIKKGYIRHVPKNYSSFDNPIVYDANKETVHM</sequence>
<keyword evidence="1" id="KW-1133">Transmembrane helix</keyword>
<protein>
    <submittedName>
        <fullName evidence="2">Uncharacterized protein</fullName>
    </submittedName>
</protein>
<accession>A0AAE0SDA5</accession>
<evidence type="ECO:0000313" key="2">
    <source>
        <dbReference type="EMBL" id="KAK3589925.1"/>
    </source>
</evidence>
<evidence type="ECO:0000256" key="1">
    <source>
        <dbReference type="SAM" id="Phobius"/>
    </source>
</evidence>
<dbReference type="AlphaFoldDB" id="A0AAE0SDA5"/>
<name>A0AAE0SDA5_9BIVA</name>
<reference evidence="2" key="3">
    <citation type="submission" date="2023-05" db="EMBL/GenBank/DDBJ databases">
        <authorList>
            <person name="Smith C.H."/>
        </authorList>
    </citation>
    <scope>NUCLEOTIDE SEQUENCE</scope>
    <source>
        <strain evidence="2">CHS0354</strain>
        <tissue evidence="2">Mantle</tissue>
    </source>
</reference>
<gene>
    <name evidence="2" type="ORF">CHS0354_034942</name>
</gene>
<keyword evidence="1" id="KW-0472">Membrane</keyword>
<keyword evidence="1" id="KW-0812">Transmembrane</keyword>
<dbReference type="Proteomes" id="UP001195483">
    <property type="component" value="Unassembled WGS sequence"/>
</dbReference>